<dbReference type="OrthoDB" id="9813368at2"/>
<evidence type="ECO:0000259" key="9">
    <source>
        <dbReference type="PROSITE" id="PS51782"/>
    </source>
</evidence>
<evidence type="ECO:0000256" key="8">
    <source>
        <dbReference type="SAM" id="SignalP"/>
    </source>
</evidence>
<keyword evidence="3 8" id="KW-0732">Signal</keyword>
<dbReference type="InterPro" id="IPR051202">
    <property type="entry name" value="Peptidase_C40"/>
</dbReference>
<evidence type="ECO:0000313" key="12">
    <source>
        <dbReference type="Proteomes" id="UP000276349"/>
    </source>
</evidence>
<dbReference type="PANTHER" id="PTHR47053:SF1">
    <property type="entry name" value="MUREIN DD-ENDOPEPTIDASE MEPH-RELATED"/>
    <property type="match status" value="1"/>
</dbReference>
<dbReference type="AlphaFoldDB" id="A0A3S0J4G5"/>
<evidence type="ECO:0000256" key="4">
    <source>
        <dbReference type="ARBA" id="ARBA00022737"/>
    </source>
</evidence>
<dbReference type="Pfam" id="PF01476">
    <property type="entry name" value="LysM"/>
    <property type="match status" value="2"/>
</dbReference>
<evidence type="ECO:0000256" key="6">
    <source>
        <dbReference type="ARBA" id="ARBA00022807"/>
    </source>
</evidence>
<comment type="caution">
    <text evidence="11">The sequence shown here is derived from an EMBL/GenBank/DDBJ whole genome shotgun (WGS) entry which is preliminary data.</text>
</comment>
<dbReference type="SUPFAM" id="SSF54001">
    <property type="entry name" value="Cysteine proteinases"/>
    <property type="match status" value="1"/>
</dbReference>
<evidence type="ECO:0000256" key="1">
    <source>
        <dbReference type="ARBA" id="ARBA00007074"/>
    </source>
</evidence>
<evidence type="ECO:0000259" key="10">
    <source>
        <dbReference type="PROSITE" id="PS51935"/>
    </source>
</evidence>
<feature type="compositionally biased region" description="Polar residues" evidence="7">
    <location>
        <begin position="111"/>
        <end position="122"/>
    </location>
</feature>
<dbReference type="SMART" id="SM00257">
    <property type="entry name" value="LysM"/>
    <property type="match status" value="2"/>
</dbReference>
<keyword evidence="12" id="KW-1185">Reference proteome</keyword>
<feature type="domain" description="LysM" evidence="9">
    <location>
        <begin position="28"/>
        <end position="71"/>
    </location>
</feature>
<feature type="region of interest" description="Disordered" evidence="7">
    <location>
        <begin position="75"/>
        <end position="124"/>
    </location>
</feature>
<dbReference type="PROSITE" id="PS51935">
    <property type="entry name" value="NLPC_P60"/>
    <property type="match status" value="1"/>
</dbReference>
<gene>
    <name evidence="11" type="ORF">EKG35_06160</name>
</gene>
<evidence type="ECO:0000256" key="2">
    <source>
        <dbReference type="ARBA" id="ARBA00022670"/>
    </source>
</evidence>
<dbReference type="Pfam" id="PF00877">
    <property type="entry name" value="NLPC_P60"/>
    <property type="match status" value="1"/>
</dbReference>
<dbReference type="Gene3D" id="3.10.350.10">
    <property type="entry name" value="LysM domain"/>
    <property type="match status" value="2"/>
</dbReference>
<keyword evidence="2" id="KW-0645">Protease</keyword>
<feature type="signal peptide" evidence="8">
    <location>
        <begin position="1"/>
        <end position="21"/>
    </location>
</feature>
<feature type="chain" id="PRO_5038633351" evidence="8">
    <location>
        <begin position="22"/>
        <end position="345"/>
    </location>
</feature>
<dbReference type="InterPro" id="IPR018392">
    <property type="entry name" value="LysM"/>
</dbReference>
<dbReference type="GO" id="GO:0006508">
    <property type="term" value="P:proteolysis"/>
    <property type="evidence" value="ECO:0007669"/>
    <property type="project" value="UniProtKB-KW"/>
</dbReference>
<accession>A0A3S0J4G5</accession>
<feature type="domain" description="NlpC/P60" evidence="10">
    <location>
        <begin position="218"/>
        <end position="339"/>
    </location>
</feature>
<sequence>MIQNKKLLLLSSAIIATSVIAAPIAEASTYTVQKGDTLTKIAKANGTTVQQLKAQNNLNNDLIFIGQKLVMPNSSNLNEAKSKGTNKPSSEVKNNGSNNNQATRDVKKETTSVTSKSQQNNLKEAKTATYTVAKGDTLTKIAKLFNVNVAQLKEWNNLKSDTIFIGQTLKIGNSSTTADLGEPVQQAERDKLGETNKQIEEQLANEASILSNTLGEGQVVYDKVIEIANSLLGTPYLYGGNTPAGFDCSGFVRYVYAEAGLNIVRKSSKDYFFNDTTVVESPVPGDLVFFKDTYEKGISHMGIYIGNGEFIHAGTKAVELTKLEYEYWDSHFVAFKRFKQLNSKY</sequence>
<dbReference type="Gene3D" id="3.90.1720.10">
    <property type="entry name" value="endopeptidase domain like (from Nostoc punctiforme)"/>
    <property type="match status" value="1"/>
</dbReference>
<reference evidence="11 12" key="1">
    <citation type="submission" date="2018-12" db="EMBL/GenBank/DDBJ databases">
        <authorList>
            <person name="Yu L."/>
        </authorList>
    </citation>
    <scope>NUCLEOTIDE SEQUENCE [LARGE SCALE GENOMIC DNA]</scope>
    <source>
        <strain evidence="11 12">S5H2222</strain>
    </source>
</reference>
<keyword evidence="4" id="KW-0677">Repeat</keyword>
<evidence type="ECO:0000256" key="3">
    <source>
        <dbReference type="ARBA" id="ARBA00022729"/>
    </source>
</evidence>
<evidence type="ECO:0000313" key="11">
    <source>
        <dbReference type="EMBL" id="RTQ94338.1"/>
    </source>
</evidence>
<dbReference type="SUPFAM" id="SSF54106">
    <property type="entry name" value="LysM domain"/>
    <property type="match status" value="2"/>
</dbReference>
<keyword evidence="5" id="KW-0378">Hydrolase</keyword>
<proteinExistence type="inferred from homology"/>
<dbReference type="PANTHER" id="PTHR47053">
    <property type="entry name" value="MUREIN DD-ENDOPEPTIDASE MEPH-RELATED"/>
    <property type="match status" value="1"/>
</dbReference>
<name>A0A3S0J4G5_9BACI</name>
<organism evidence="11 12">
    <name type="scientific">Lysinibacillus telephonicus</name>
    <dbReference type="NCBI Taxonomy" id="1714840"/>
    <lineage>
        <taxon>Bacteria</taxon>
        <taxon>Bacillati</taxon>
        <taxon>Bacillota</taxon>
        <taxon>Bacilli</taxon>
        <taxon>Bacillales</taxon>
        <taxon>Bacillaceae</taxon>
        <taxon>Lysinibacillus</taxon>
    </lineage>
</organism>
<evidence type="ECO:0000256" key="5">
    <source>
        <dbReference type="ARBA" id="ARBA00022801"/>
    </source>
</evidence>
<feature type="domain" description="LysM" evidence="9">
    <location>
        <begin position="128"/>
        <end position="171"/>
    </location>
</feature>
<dbReference type="InterPro" id="IPR038765">
    <property type="entry name" value="Papain-like_cys_pep_sf"/>
</dbReference>
<dbReference type="PROSITE" id="PS51782">
    <property type="entry name" value="LYSM"/>
    <property type="match status" value="2"/>
</dbReference>
<dbReference type="InterPro" id="IPR000064">
    <property type="entry name" value="NLP_P60_dom"/>
</dbReference>
<keyword evidence="6" id="KW-0788">Thiol protease</keyword>
<dbReference type="CDD" id="cd00118">
    <property type="entry name" value="LysM"/>
    <property type="match status" value="2"/>
</dbReference>
<comment type="similarity">
    <text evidence="1">Belongs to the peptidase C40 family.</text>
</comment>
<feature type="compositionally biased region" description="Polar residues" evidence="7">
    <location>
        <begin position="75"/>
        <end position="103"/>
    </location>
</feature>
<dbReference type="EMBL" id="RXNR01000012">
    <property type="protein sequence ID" value="RTQ94338.1"/>
    <property type="molecule type" value="Genomic_DNA"/>
</dbReference>
<dbReference type="GO" id="GO:0008234">
    <property type="term" value="F:cysteine-type peptidase activity"/>
    <property type="evidence" value="ECO:0007669"/>
    <property type="project" value="UniProtKB-KW"/>
</dbReference>
<dbReference type="Proteomes" id="UP000276349">
    <property type="component" value="Unassembled WGS sequence"/>
</dbReference>
<dbReference type="RefSeq" id="WP_126293566.1">
    <property type="nucleotide sequence ID" value="NZ_RXNR01000012.1"/>
</dbReference>
<evidence type="ECO:0000256" key="7">
    <source>
        <dbReference type="SAM" id="MobiDB-lite"/>
    </source>
</evidence>
<dbReference type="InterPro" id="IPR036779">
    <property type="entry name" value="LysM_dom_sf"/>
</dbReference>
<protein>
    <submittedName>
        <fullName evidence="11">LysM peptidoglycan-binding domain-containing protein</fullName>
    </submittedName>
</protein>